<reference evidence="1 2" key="1">
    <citation type="submission" date="2020-08" db="EMBL/GenBank/DDBJ databases">
        <title>Genomic Encyclopedia of Type Strains, Phase IV (KMG-IV): sequencing the most valuable type-strain genomes for metagenomic binning, comparative biology and taxonomic classification.</title>
        <authorList>
            <person name="Goeker M."/>
        </authorList>
    </citation>
    <scope>NUCLEOTIDE SEQUENCE [LARGE SCALE GENOMIC DNA]</scope>
    <source>
        <strain evidence="1 2">DSM 22368</strain>
    </source>
</reference>
<comment type="caution">
    <text evidence="1">The sequence shown here is derived from an EMBL/GenBank/DDBJ whole genome shotgun (WGS) entry which is preliminary data.</text>
</comment>
<accession>A0A7X0JT02</accession>
<keyword evidence="2" id="KW-1185">Reference proteome</keyword>
<organism evidence="1 2">
    <name type="scientific">Pseudoteredinibacter isoporae</name>
    <dbReference type="NCBI Taxonomy" id="570281"/>
    <lineage>
        <taxon>Bacteria</taxon>
        <taxon>Pseudomonadati</taxon>
        <taxon>Pseudomonadota</taxon>
        <taxon>Gammaproteobacteria</taxon>
        <taxon>Cellvibrionales</taxon>
        <taxon>Cellvibrionaceae</taxon>
        <taxon>Pseudoteredinibacter</taxon>
    </lineage>
</organism>
<name>A0A7X0JT02_9GAMM</name>
<evidence type="ECO:0000313" key="2">
    <source>
        <dbReference type="Proteomes" id="UP000528457"/>
    </source>
</evidence>
<protein>
    <submittedName>
        <fullName evidence="1">Uncharacterized protein</fullName>
    </submittedName>
</protein>
<sequence length="55" mass="6380">MALHDLEKEKKRATIVNHIINILMDAEREGYDPRGIVDEAMILFTSPTKDWDPIE</sequence>
<dbReference type="EMBL" id="JACHHT010000001">
    <property type="protein sequence ID" value="MBB6521309.1"/>
    <property type="molecule type" value="Genomic_DNA"/>
</dbReference>
<dbReference type="Proteomes" id="UP000528457">
    <property type="component" value="Unassembled WGS sequence"/>
</dbReference>
<evidence type="ECO:0000313" key="1">
    <source>
        <dbReference type="EMBL" id="MBB6521309.1"/>
    </source>
</evidence>
<dbReference type="AlphaFoldDB" id="A0A7X0JT02"/>
<dbReference type="InParanoid" id="A0A7X0JT02"/>
<gene>
    <name evidence="1" type="ORF">HNR48_001587</name>
</gene>
<proteinExistence type="predicted"/>